<gene>
    <name evidence="1" type="ORF">MBBTH_00390</name>
</gene>
<comment type="caution">
    <text evidence="1">The sequence shown here is derived from an EMBL/GenBank/DDBJ whole genome shotgun (WGS) entry which is preliminary data.</text>
</comment>
<accession>A0A315XQY0</accession>
<evidence type="ECO:0000313" key="1">
    <source>
        <dbReference type="EMBL" id="PWB88308.1"/>
    </source>
</evidence>
<protein>
    <submittedName>
        <fullName evidence="1">Uncharacterized protein</fullName>
    </submittedName>
</protein>
<dbReference type="EMBL" id="MZGS01000006">
    <property type="protein sequence ID" value="PWB88308.1"/>
    <property type="molecule type" value="Genomic_DNA"/>
</dbReference>
<name>A0A315XQY0_9EURY</name>
<dbReference type="RefSeq" id="WP_116591037.1">
    <property type="nucleotide sequence ID" value="NZ_MZGS01000006.1"/>
</dbReference>
<reference evidence="1 2" key="1">
    <citation type="submission" date="2017-03" db="EMBL/GenBank/DDBJ databases">
        <title>Genome sequence of Methanobrevibacter thaueri.</title>
        <authorList>
            <person name="Poehlein A."/>
            <person name="Seedorf H."/>
            <person name="Daniel R."/>
        </authorList>
    </citation>
    <scope>NUCLEOTIDE SEQUENCE [LARGE SCALE GENOMIC DNA]</scope>
    <source>
        <strain evidence="1 2">DSM 11995</strain>
    </source>
</reference>
<dbReference type="Proteomes" id="UP000251717">
    <property type="component" value="Unassembled WGS sequence"/>
</dbReference>
<dbReference type="AlphaFoldDB" id="A0A315XQY0"/>
<organism evidence="1 2">
    <name type="scientific">Methanobrevibacter thaueri</name>
    <dbReference type="NCBI Taxonomy" id="190975"/>
    <lineage>
        <taxon>Archaea</taxon>
        <taxon>Methanobacteriati</taxon>
        <taxon>Methanobacteriota</taxon>
        <taxon>Methanomada group</taxon>
        <taxon>Methanobacteria</taxon>
        <taxon>Methanobacteriales</taxon>
        <taxon>Methanobacteriaceae</taxon>
        <taxon>Methanobrevibacter</taxon>
    </lineage>
</organism>
<evidence type="ECO:0000313" key="2">
    <source>
        <dbReference type="Proteomes" id="UP000251717"/>
    </source>
</evidence>
<sequence>MGLTAQQSLIKKYEYYEVFDENKQIRYGITSKKEKEIIEKKYPDKFIFEKFDLYDNYIWLERLEKMVKIHH</sequence>
<proteinExistence type="predicted"/>
<keyword evidence="2" id="KW-1185">Reference proteome</keyword>